<keyword evidence="2" id="KW-0315">Glutamine amidotransferase</keyword>
<evidence type="ECO:0000259" key="1">
    <source>
        <dbReference type="Pfam" id="PF00117"/>
    </source>
</evidence>
<dbReference type="PRINTS" id="PR00096">
    <property type="entry name" value="GATASE"/>
</dbReference>
<comment type="caution">
    <text evidence="2">The sequence shown here is derived from an EMBL/GenBank/DDBJ whole genome shotgun (WGS) entry which is preliminary data.</text>
</comment>
<feature type="domain" description="Glutamine amidotransferase" evidence="1">
    <location>
        <begin position="27"/>
        <end position="170"/>
    </location>
</feature>
<protein>
    <submittedName>
        <fullName evidence="2">Type 1 glutamine amidotransferase</fullName>
    </submittedName>
</protein>
<evidence type="ECO:0000313" key="2">
    <source>
        <dbReference type="EMBL" id="MFD1431141.1"/>
    </source>
</evidence>
<sequence>MVEVVVLQHADNCGPGFVADWAAAHDVTLKLLRPDQGENLMPLRASELNGLIILGGPQSVNDDLPWLSSERILVRSLDQRNRPVFGICLGAQQIARAFAAGVGPLTYPQYGRTMVTNAATGATLPVFEAHTEGITAFPGMTQTYSDELGAVQGFKYHRHLAAVQFHPELDVAAFQTIANEEGFASAPVLTEAEVAASKQLLFDELDACFAF</sequence>
<gene>
    <name evidence="2" type="ORF">ACFQ47_00270</name>
</gene>
<dbReference type="EMBL" id="JBHTOG010000003">
    <property type="protein sequence ID" value="MFD1431141.1"/>
    <property type="molecule type" value="Genomic_DNA"/>
</dbReference>
<dbReference type="InterPro" id="IPR029062">
    <property type="entry name" value="Class_I_gatase-like"/>
</dbReference>
<reference evidence="3" key="1">
    <citation type="journal article" date="2019" name="Int. J. Syst. Evol. Microbiol.">
        <title>The Global Catalogue of Microorganisms (GCM) 10K type strain sequencing project: providing services to taxonomists for standard genome sequencing and annotation.</title>
        <authorList>
            <consortium name="The Broad Institute Genomics Platform"/>
            <consortium name="The Broad Institute Genome Sequencing Center for Infectious Disease"/>
            <person name="Wu L."/>
            <person name="Ma J."/>
        </authorList>
    </citation>
    <scope>NUCLEOTIDE SEQUENCE [LARGE SCALE GENOMIC DNA]</scope>
    <source>
        <strain evidence="3">CCM 8947</strain>
    </source>
</reference>
<proteinExistence type="predicted"/>
<dbReference type="PROSITE" id="PS51273">
    <property type="entry name" value="GATASE_TYPE_1"/>
    <property type="match status" value="1"/>
</dbReference>
<dbReference type="Gene3D" id="3.40.50.880">
    <property type="match status" value="1"/>
</dbReference>
<name>A0ABW4CN61_9LACO</name>
<evidence type="ECO:0000313" key="3">
    <source>
        <dbReference type="Proteomes" id="UP001597192"/>
    </source>
</evidence>
<organism evidence="2 3">
    <name type="scientific">Lacticaseibacillus yichunensis</name>
    <dbReference type="NCBI Taxonomy" id="2486015"/>
    <lineage>
        <taxon>Bacteria</taxon>
        <taxon>Bacillati</taxon>
        <taxon>Bacillota</taxon>
        <taxon>Bacilli</taxon>
        <taxon>Lactobacillales</taxon>
        <taxon>Lactobacillaceae</taxon>
        <taxon>Lacticaseibacillus</taxon>
    </lineage>
</organism>
<dbReference type="Pfam" id="PF00117">
    <property type="entry name" value="GATase"/>
    <property type="match status" value="1"/>
</dbReference>
<dbReference type="SUPFAM" id="SSF52317">
    <property type="entry name" value="Class I glutamine amidotransferase-like"/>
    <property type="match status" value="1"/>
</dbReference>
<dbReference type="Proteomes" id="UP001597192">
    <property type="component" value="Unassembled WGS sequence"/>
</dbReference>
<dbReference type="PANTHER" id="PTHR42695">
    <property type="entry name" value="GLUTAMINE AMIDOTRANSFERASE YLR126C-RELATED"/>
    <property type="match status" value="1"/>
</dbReference>
<dbReference type="RefSeq" id="WP_125697190.1">
    <property type="nucleotide sequence ID" value="NZ_JBHTOG010000003.1"/>
</dbReference>
<keyword evidence="3" id="KW-1185">Reference proteome</keyword>
<accession>A0ABW4CN61</accession>
<dbReference type="CDD" id="cd01741">
    <property type="entry name" value="GATase1_1"/>
    <property type="match status" value="1"/>
</dbReference>
<dbReference type="PANTHER" id="PTHR42695:SF5">
    <property type="entry name" value="GLUTAMINE AMIDOTRANSFERASE YLR126C-RELATED"/>
    <property type="match status" value="1"/>
</dbReference>
<dbReference type="InterPro" id="IPR044992">
    <property type="entry name" value="ChyE-like"/>
</dbReference>
<dbReference type="InterPro" id="IPR017926">
    <property type="entry name" value="GATASE"/>
</dbReference>